<sequence length="104" mass="11160">SENAAVILVGETHGHQPAAYWGGFAVSKAALEAYFKIQADEWANSPMRINLIIPGPINSPQRAKTHPGEAKNNLAQPDDLIPRLLYLMGPDGVGVRGQIIEGCD</sequence>
<dbReference type="AlphaFoldDB" id="D9PFA2"/>
<dbReference type="InterPro" id="IPR002347">
    <property type="entry name" value="SDR_fam"/>
</dbReference>
<dbReference type="EMBL" id="ADZX01000034">
    <property type="protein sequence ID" value="EFK97762.1"/>
    <property type="molecule type" value="Genomic_DNA"/>
</dbReference>
<name>D9PFA2_9ZZZZ</name>
<comment type="caution">
    <text evidence="1">The sequence shown here is derived from an EMBL/GenBank/DDBJ whole genome shotgun (WGS) entry which is preliminary data.</text>
</comment>
<dbReference type="PRINTS" id="PR00081">
    <property type="entry name" value="GDHRDH"/>
</dbReference>
<feature type="non-terminal residue" evidence="1">
    <location>
        <position position="1"/>
    </location>
</feature>
<accession>D9PFA2</accession>
<proteinExistence type="predicted"/>
<evidence type="ECO:0000313" key="1">
    <source>
        <dbReference type="EMBL" id="EFK97762.1"/>
    </source>
</evidence>
<reference evidence="1" key="1">
    <citation type="submission" date="2010-07" db="EMBL/GenBank/DDBJ databases">
        <authorList>
            <consortium name="CONSOLIDER consortium CSD2007-00005"/>
            <person name="Guazzaroni M.-E."/>
            <person name="Richter M."/>
            <person name="Garcia-Salamanca A."/>
            <person name="Yarza P."/>
            <person name="Ferrer M."/>
        </authorList>
    </citation>
    <scope>NUCLEOTIDE SEQUENCE</scope>
</reference>
<dbReference type="Gene3D" id="3.40.50.720">
    <property type="entry name" value="NAD(P)-binding Rossmann-like Domain"/>
    <property type="match status" value="1"/>
</dbReference>
<dbReference type="InterPro" id="IPR036291">
    <property type="entry name" value="NAD(P)-bd_dom_sf"/>
</dbReference>
<dbReference type="SUPFAM" id="SSF51735">
    <property type="entry name" value="NAD(P)-binding Rossmann-fold domains"/>
    <property type="match status" value="1"/>
</dbReference>
<organism evidence="1">
    <name type="scientific">sediment metagenome</name>
    <dbReference type="NCBI Taxonomy" id="749907"/>
    <lineage>
        <taxon>unclassified sequences</taxon>
        <taxon>metagenomes</taxon>
        <taxon>ecological metagenomes</taxon>
    </lineage>
</organism>
<gene>
    <name evidence="1" type="ORF">LDC_0181</name>
</gene>
<reference evidence="1" key="2">
    <citation type="journal article" date="2011" name="Microb. Ecol.">
        <title>Taxonomic and Functional Metagenomic Profiling of the Microbial Community in the Anoxic Sediment of a Sub-saline Shallow Lake (Laguna de Carrizo, Central Spain).</title>
        <authorList>
            <person name="Ferrer M."/>
            <person name="Guazzaroni M.E."/>
            <person name="Richter M."/>
            <person name="Garcia-Salamanca A."/>
            <person name="Yarza P."/>
            <person name="Suarez-Suarez A."/>
            <person name="Solano J."/>
            <person name="Alcaide M."/>
            <person name="van Dillewijn P."/>
            <person name="Molina-Henares M.A."/>
            <person name="Lopez-Cortes N."/>
            <person name="Al-Ramahi Y."/>
            <person name="Guerrero C."/>
            <person name="Acosta A."/>
            <person name="de Eugenio L.I."/>
            <person name="Martinez V."/>
            <person name="Marques S."/>
            <person name="Rojo F."/>
            <person name="Santero E."/>
            <person name="Genilloud O."/>
            <person name="Perez-Perez J."/>
            <person name="Rossello-Mora R."/>
            <person name="Ramos J.L."/>
        </authorList>
    </citation>
    <scope>NUCLEOTIDE SEQUENCE</scope>
</reference>
<dbReference type="Pfam" id="PF13561">
    <property type="entry name" value="adh_short_C2"/>
    <property type="match status" value="1"/>
</dbReference>
<protein>
    <submittedName>
        <fullName evidence="1">Short-chain dehydrogenase/reductasa</fullName>
    </submittedName>
</protein>